<dbReference type="Proteomes" id="UP000218387">
    <property type="component" value="Chromosome"/>
</dbReference>
<feature type="binding site" evidence="11">
    <location>
        <position position="244"/>
    </location>
    <ligand>
        <name>glycerol</name>
        <dbReference type="ChEBI" id="CHEBI:17754"/>
    </ligand>
</feature>
<feature type="domain" description="Carbohydrate kinase FGGY N-terminal" evidence="13">
    <location>
        <begin position="4"/>
        <end position="250"/>
    </location>
</feature>
<dbReference type="InterPro" id="IPR000577">
    <property type="entry name" value="Carb_kinase_FGGY"/>
</dbReference>
<dbReference type="GO" id="GO:0004370">
    <property type="term" value="F:glycerol kinase activity"/>
    <property type="evidence" value="ECO:0007669"/>
    <property type="project" value="UniProtKB-UniRule"/>
</dbReference>
<feature type="binding site" evidence="11">
    <location>
        <position position="308"/>
    </location>
    <ligand>
        <name>ATP</name>
        <dbReference type="ChEBI" id="CHEBI:30616"/>
    </ligand>
</feature>
<dbReference type="HAMAP" id="MF_00186">
    <property type="entry name" value="Glycerol_kin"/>
    <property type="match status" value="1"/>
</dbReference>
<comment type="catalytic activity">
    <reaction evidence="8 11">
        <text>glycerol + ATP = sn-glycerol 3-phosphate + ADP + H(+)</text>
        <dbReference type="Rhea" id="RHEA:21644"/>
        <dbReference type="ChEBI" id="CHEBI:15378"/>
        <dbReference type="ChEBI" id="CHEBI:17754"/>
        <dbReference type="ChEBI" id="CHEBI:30616"/>
        <dbReference type="ChEBI" id="CHEBI:57597"/>
        <dbReference type="ChEBI" id="CHEBI:456216"/>
        <dbReference type="EC" id="2.7.1.30"/>
    </reaction>
</comment>
<evidence type="ECO:0000259" key="14">
    <source>
        <dbReference type="Pfam" id="PF02782"/>
    </source>
</evidence>
<evidence type="ECO:0000256" key="5">
    <source>
        <dbReference type="ARBA" id="ARBA00022777"/>
    </source>
</evidence>
<dbReference type="GO" id="GO:0005829">
    <property type="term" value="C:cytosol"/>
    <property type="evidence" value="ECO:0007669"/>
    <property type="project" value="TreeGrafter"/>
</dbReference>
<keyword evidence="3 11" id="KW-0808">Transferase</keyword>
<feature type="binding site" evidence="11">
    <location>
        <position position="409"/>
    </location>
    <ligand>
        <name>ADP</name>
        <dbReference type="ChEBI" id="CHEBI:456216"/>
    </ligand>
</feature>
<sequence>MKKYILGIDQGTTGTRAIIFDQDVNIISSAYSEFTQYFPQPGWVEHDAMEIYEITLKMMRQAISEAHLKPENIAGIGITNQRETTVFWDKNTGIPADRAIVWQDRRTLPICEALIEKDGPAIEDRTGVTIIPNDSATKIHWQLKNNPEIRKGVDEGRLIYGTIDSWLTWKLSGGRVHVTDPSNSAVTLLQNARTLDYDEGILNELEIPRSILPEIRSTSEIYTATDPALFDGVEIPIAGLIGDQQGATLGQACFEKGMAKNTYGTGSFILMNTGDEYIPPSDGIFSPVLWSIGGKVDYGLEGLVDVSGAAIQWLRDGLNIIEKSGEAEMLARQVNDTAGVYFVPAFVGLGAPYFDSYARGTIIGISRGTTKHHIARAALESMAFQVRDAFKVMERKAGIPLKKLRADGGGAKSDFMLQFQADILGIPVERPVITETTCLGAAYSAGLAVGYWDSIEEISKFWKIDRSFEPAISDEEREERCFNWNRAIERAGGWLKR</sequence>
<feature type="domain" description="Carbohydrate kinase FGGY C-terminal" evidence="14">
    <location>
        <begin position="260"/>
        <end position="448"/>
    </location>
</feature>
<keyword evidence="4 11" id="KW-0547">Nucleotide-binding</keyword>
<dbReference type="GO" id="GO:0019563">
    <property type="term" value="P:glycerol catabolic process"/>
    <property type="evidence" value="ECO:0007669"/>
    <property type="project" value="UniProtKB-UniRule"/>
</dbReference>
<feature type="binding site" evidence="11">
    <location>
        <position position="308"/>
    </location>
    <ligand>
        <name>ADP</name>
        <dbReference type="ChEBI" id="CHEBI:456216"/>
    </ligand>
</feature>
<feature type="binding site" evidence="11">
    <location>
        <position position="312"/>
    </location>
    <ligand>
        <name>ATP</name>
        <dbReference type="ChEBI" id="CHEBI:30616"/>
    </ligand>
</feature>
<dbReference type="InterPro" id="IPR018483">
    <property type="entry name" value="Carb_kinase_FGGY_CS"/>
</dbReference>
<dbReference type="InterPro" id="IPR043129">
    <property type="entry name" value="ATPase_NBD"/>
</dbReference>
<dbReference type="EMBL" id="CP029487">
    <property type="protein sequence ID" value="QCT72964.1"/>
    <property type="molecule type" value="Genomic_DNA"/>
</dbReference>
<evidence type="ECO:0000256" key="4">
    <source>
        <dbReference type="ARBA" id="ARBA00022741"/>
    </source>
</evidence>
<gene>
    <name evidence="11 15" type="primary">glpK</name>
    <name evidence="15" type="ORF">CPZ25_017065</name>
</gene>
<evidence type="ECO:0000313" key="15">
    <source>
        <dbReference type="EMBL" id="QCT72964.1"/>
    </source>
</evidence>
<accession>A0A4P9CBH0</accession>
<feature type="binding site" evidence="11">
    <location>
        <position position="83"/>
    </location>
    <ligand>
        <name>glycerol</name>
        <dbReference type="ChEBI" id="CHEBI:17754"/>
    </ligand>
</feature>
<dbReference type="UniPathway" id="UPA00618">
    <property type="reaction ID" value="UER00672"/>
</dbReference>
<feature type="binding site" evidence="11">
    <location>
        <position position="265"/>
    </location>
    <ligand>
        <name>ATP</name>
        <dbReference type="ChEBI" id="CHEBI:30616"/>
    </ligand>
</feature>
<evidence type="ECO:0000313" key="16">
    <source>
        <dbReference type="Proteomes" id="UP000218387"/>
    </source>
</evidence>
<dbReference type="PANTHER" id="PTHR10196:SF69">
    <property type="entry name" value="GLYCEROL KINASE"/>
    <property type="match status" value="1"/>
</dbReference>
<feature type="binding site" evidence="11">
    <location>
        <position position="409"/>
    </location>
    <ligand>
        <name>ATP</name>
        <dbReference type="ChEBI" id="CHEBI:30616"/>
    </ligand>
</feature>
<dbReference type="FunFam" id="3.30.420.40:FF:000008">
    <property type="entry name" value="Glycerol kinase"/>
    <property type="match status" value="1"/>
</dbReference>
<reference evidence="15 16" key="1">
    <citation type="submission" date="2018-05" db="EMBL/GenBank/DDBJ databases">
        <title>Genome comparison of Eubacterium sp.</title>
        <authorList>
            <person name="Feng Y."/>
            <person name="Sanchez-Andrea I."/>
            <person name="Stams A.J.M."/>
            <person name="De Vos W.M."/>
        </authorList>
    </citation>
    <scope>NUCLEOTIDE SEQUENCE [LARGE SCALE GENOMIC DNA]</scope>
    <source>
        <strain evidence="15 16">YI</strain>
    </source>
</reference>
<dbReference type="EC" id="2.7.1.30" evidence="11"/>
<dbReference type="GO" id="GO:0006072">
    <property type="term" value="P:glycerol-3-phosphate metabolic process"/>
    <property type="evidence" value="ECO:0007669"/>
    <property type="project" value="InterPro"/>
</dbReference>
<dbReference type="SUPFAM" id="SSF53067">
    <property type="entry name" value="Actin-like ATPase domain"/>
    <property type="match status" value="2"/>
</dbReference>
<keyword evidence="5 11" id="KW-0418">Kinase</keyword>
<keyword evidence="16" id="KW-1185">Reference proteome</keyword>
<feature type="binding site" evidence="11">
    <location>
        <position position="265"/>
    </location>
    <ligand>
        <name>ADP</name>
        <dbReference type="ChEBI" id="CHEBI:456216"/>
    </ligand>
</feature>
<feature type="binding site" evidence="11">
    <location>
        <position position="83"/>
    </location>
    <ligand>
        <name>sn-glycerol 3-phosphate</name>
        <dbReference type="ChEBI" id="CHEBI:57597"/>
    </ligand>
</feature>
<dbReference type="RefSeq" id="WP_096920103.1">
    <property type="nucleotide sequence ID" value="NZ_CP029487.1"/>
</dbReference>
<dbReference type="PIRSF" id="PIRSF000538">
    <property type="entry name" value="GlpK"/>
    <property type="match status" value="1"/>
</dbReference>
<dbReference type="GO" id="GO:0005524">
    <property type="term" value="F:ATP binding"/>
    <property type="evidence" value="ECO:0007669"/>
    <property type="project" value="UniProtKB-UniRule"/>
</dbReference>
<feature type="binding site" evidence="11">
    <location>
        <position position="13"/>
    </location>
    <ligand>
        <name>ATP</name>
        <dbReference type="ChEBI" id="CHEBI:30616"/>
    </ligand>
</feature>
<evidence type="ECO:0000256" key="2">
    <source>
        <dbReference type="ARBA" id="ARBA00009156"/>
    </source>
</evidence>
<dbReference type="InterPro" id="IPR005999">
    <property type="entry name" value="Glycerol_kin"/>
</dbReference>
<comment type="caution">
    <text evidence="11">Lacks conserved residue(s) required for the propagation of feature annotation.</text>
</comment>
<evidence type="ECO:0000259" key="13">
    <source>
        <dbReference type="Pfam" id="PF00370"/>
    </source>
</evidence>
<comment type="subunit">
    <text evidence="10 11">Homotetramer and homodimer (in equilibrium).</text>
</comment>
<dbReference type="FunFam" id="3.30.420.40:FF:000007">
    <property type="entry name" value="Glycerol kinase"/>
    <property type="match status" value="1"/>
</dbReference>
<feature type="binding site" evidence="11">
    <location>
        <position position="243"/>
    </location>
    <ligand>
        <name>glycerol</name>
        <dbReference type="ChEBI" id="CHEBI:17754"/>
    </ligand>
</feature>
<evidence type="ECO:0000256" key="9">
    <source>
        <dbReference type="ARBA" id="ARBA00054633"/>
    </source>
</evidence>
<dbReference type="Pfam" id="PF02782">
    <property type="entry name" value="FGGY_C"/>
    <property type="match status" value="1"/>
</dbReference>
<dbReference type="Pfam" id="PF00370">
    <property type="entry name" value="FGGY_N"/>
    <property type="match status" value="1"/>
</dbReference>
<evidence type="ECO:0000256" key="1">
    <source>
        <dbReference type="ARBA" id="ARBA00005190"/>
    </source>
</evidence>
<dbReference type="InterPro" id="IPR018485">
    <property type="entry name" value="FGGY_C"/>
</dbReference>
<proteinExistence type="inferred from homology"/>
<dbReference type="Gene3D" id="3.30.420.40">
    <property type="match status" value="2"/>
</dbReference>
<keyword evidence="6 11" id="KW-0319">Glycerol metabolism</keyword>
<dbReference type="NCBIfam" id="NF000756">
    <property type="entry name" value="PRK00047.1"/>
    <property type="match status" value="1"/>
</dbReference>
<name>A0A4P9CBH0_EUBML</name>
<evidence type="ECO:0000256" key="8">
    <source>
        <dbReference type="ARBA" id="ARBA00052101"/>
    </source>
</evidence>
<dbReference type="PANTHER" id="PTHR10196">
    <property type="entry name" value="SUGAR KINASE"/>
    <property type="match status" value="1"/>
</dbReference>
<feature type="binding site" evidence="11">
    <location>
        <position position="16"/>
    </location>
    <ligand>
        <name>ADP</name>
        <dbReference type="ChEBI" id="CHEBI:456216"/>
    </ligand>
</feature>
<comment type="function">
    <text evidence="9 11">Key enzyme in the regulation of glycerol uptake and metabolism. Catalyzes the phosphorylation of glycerol to yield sn-glycerol 3-phosphate.</text>
</comment>
<comment type="pathway">
    <text evidence="1 11">Polyol metabolism; glycerol degradation via glycerol kinase pathway; sn-glycerol 3-phosphate from glycerol: step 1/1.</text>
</comment>
<feature type="binding site" evidence="11">
    <location>
        <position position="12"/>
    </location>
    <ligand>
        <name>ADP</name>
        <dbReference type="ChEBI" id="CHEBI:456216"/>
    </ligand>
</feature>
<evidence type="ECO:0000256" key="6">
    <source>
        <dbReference type="ARBA" id="ARBA00022798"/>
    </source>
</evidence>
<evidence type="ECO:0000256" key="7">
    <source>
        <dbReference type="ARBA" id="ARBA00022840"/>
    </source>
</evidence>
<dbReference type="AlphaFoldDB" id="A0A4P9CBH0"/>
<evidence type="ECO:0000256" key="10">
    <source>
        <dbReference type="ARBA" id="ARBA00063665"/>
    </source>
</evidence>
<organism evidence="15 16">
    <name type="scientific">Eubacterium maltosivorans</name>
    <dbReference type="NCBI Taxonomy" id="2041044"/>
    <lineage>
        <taxon>Bacteria</taxon>
        <taxon>Bacillati</taxon>
        <taxon>Bacillota</taxon>
        <taxon>Clostridia</taxon>
        <taxon>Eubacteriales</taxon>
        <taxon>Eubacteriaceae</taxon>
        <taxon>Eubacterium</taxon>
    </lineage>
</organism>
<dbReference type="NCBIfam" id="TIGR01311">
    <property type="entry name" value="glycerol_kin"/>
    <property type="match status" value="1"/>
</dbReference>
<evidence type="ECO:0000256" key="11">
    <source>
        <dbReference type="HAMAP-Rule" id="MF_00186"/>
    </source>
</evidence>
<feature type="binding site" evidence="11">
    <location>
        <position position="12"/>
    </location>
    <ligand>
        <name>sn-glycerol 3-phosphate</name>
        <dbReference type="ChEBI" id="CHEBI:57597"/>
    </ligand>
</feature>
<evidence type="ECO:0000256" key="12">
    <source>
        <dbReference type="RuleBase" id="RU003733"/>
    </source>
</evidence>
<feature type="binding site" evidence="11">
    <location>
        <position position="243"/>
    </location>
    <ligand>
        <name>sn-glycerol 3-phosphate</name>
        <dbReference type="ChEBI" id="CHEBI:57597"/>
    </ligand>
</feature>
<feature type="binding site" evidence="11">
    <location>
        <position position="12"/>
    </location>
    <ligand>
        <name>ATP</name>
        <dbReference type="ChEBI" id="CHEBI:30616"/>
    </ligand>
</feature>
<protein>
    <recommendedName>
        <fullName evidence="11">Glycerol kinase</fullName>
        <ecNumber evidence="11">2.7.1.30</ecNumber>
    </recommendedName>
    <alternativeName>
        <fullName evidence="11">ATP:glycerol 3-phosphotransferase</fullName>
    </alternativeName>
    <alternativeName>
        <fullName evidence="11">Glycerokinase</fullName>
        <shortName evidence="11">GK</shortName>
    </alternativeName>
</protein>
<comment type="activity regulation">
    <text evidence="11">Activated by phosphorylation and inhibited by fructose 1,6-bisphosphate (FBP).</text>
</comment>
<dbReference type="KEGG" id="emt:CPZ25_017065"/>
<comment type="similarity">
    <text evidence="2 11 12">Belongs to the FGGY kinase family.</text>
</comment>
<keyword evidence="7 11" id="KW-0067">ATP-binding</keyword>
<dbReference type="InterPro" id="IPR018484">
    <property type="entry name" value="FGGY_N"/>
</dbReference>
<feature type="binding site" evidence="11">
    <location>
        <position position="82"/>
    </location>
    <ligand>
        <name>sn-glycerol 3-phosphate</name>
        <dbReference type="ChEBI" id="CHEBI:57597"/>
    </ligand>
</feature>
<feature type="binding site" evidence="11">
    <location>
        <position position="82"/>
    </location>
    <ligand>
        <name>glycerol</name>
        <dbReference type="ChEBI" id="CHEBI:17754"/>
    </ligand>
</feature>
<dbReference type="PROSITE" id="PS00445">
    <property type="entry name" value="FGGY_KINASES_2"/>
    <property type="match status" value="1"/>
</dbReference>
<dbReference type="CDD" id="cd07786">
    <property type="entry name" value="FGGY_EcGK_like"/>
    <property type="match status" value="1"/>
</dbReference>
<evidence type="ECO:0000256" key="3">
    <source>
        <dbReference type="ARBA" id="ARBA00022679"/>
    </source>
</evidence>